<name>A0AAE0Z5K1_9GAST</name>
<keyword evidence="2" id="KW-1185">Reference proteome</keyword>
<comment type="caution">
    <text evidence="1">The sequence shown here is derived from an EMBL/GenBank/DDBJ whole genome shotgun (WGS) entry which is preliminary data.</text>
</comment>
<sequence>MQEVNSENSPLGNKTWLFKVPDLRFSLPLFPSKHKENKCQCRKANEISNISARSTAHQFSLEGFRISEQKEARNLTQTHVTLTPQNTSPAGL</sequence>
<protein>
    <submittedName>
        <fullName evidence="1">Uncharacterized protein</fullName>
    </submittedName>
</protein>
<reference evidence="1" key="1">
    <citation type="journal article" date="2023" name="G3 (Bethesda)">
        <title>A reference genome for the long-term kleptoplast-retaining sea slug Elysia crispata morphotype clarki.</title>
        <authorList>
            <person name="Eastman K.E."/>
            <person name="Pendleton A.L."/>
            <person name="Shaikh M.A."/>
            <person name="Suttiyut T."/>
            <person name="Ogas R."/>
            <person name="Tomko P."/>
            <person name="Gavelis G."/>
            <person name="Widhalm J.R."/>
            <person name="Wisecaver J.H."/>
        </authorList>
    </citation>
    <scope>NUCLEOTIDE SEQUENCE</scope>
    <source>
        <strain evidence="1">ECLA1</strain>
    </source>
</reference>
<organism evidence="1 2">
    <name type="scientific">Elysia crispata</name>
    <name type="common">lettuce slug</name>
    <dbReference type="NCBI Taxonomy" id="231223"/>
    <lineage>
        <taxon>Eukaryota</taxon>
        <taxon>Metazoa</taxon>
        <taxon>Spiralia</taxon>
        <taxon>Lophotrochozoa</taxon>
        <taxon>Mollusca</taxon>
        <taxon>Gastropoda</taxon>
        <taxon>Heterobranchia</taxon>
        <taxon>Euthyneura</taxon>
        <taxon>Panpulmonata</taxon>
        <taxon>Sacoglossa</taxon>
        <taxon>Placobranchoidea</taxon>
        <taxon>Plakobranchidae</taxon>
        <taxon>Elysia</taxon>
    </lineage>
</organism>
<evidence type="ECO:0000313" key="1">
    <source>
        <dbReference type="EMBL" id="KAK3762476.1"/>
    </source>
</evidence>
<proteinExistence type="predicted"/>
<evidence type="ECO:0000313" key="2">
    <source>
        <dbReference type="Proteomes" id="UP001283361"/>
    </source>
</evidence>
<dbReference type="Proteomes" id="UP001283361">
    <property type="component" value="Unassembled WGS sequence"/>
</dbReference>
<dbReference type="EMBL" id="JAWDGP010004710">
    <property type="protein sequence ID" value="KAK3762476.1"/>
    <property type="molecule type" value="Genomic_DNA"/>
</dbReference>
<dbReference type="AlphaFoldDB" id="A0AAE0Z5K1"/>
<accession>A0AAE0Z5K1</accession>
<gene>
    <name evidence="1" type="ORF">RRG08_009864</name>
</gene>